<dbReference type="PANTHER" id="PTHR45913">
    <property type="entry name" value="EPM2A-INTERACTING PROTEIN 1"/>
    <property type="match status" value="1"/>
</dbReference>
<name>A0A671MAA8_9TELE</name>
<dbReference type="Proteomes" id="UP000472260">
    <property type="component" value="Unassembled WGS sequence"/>
</dbReference>
<proteinExistence type="predicted"/>
<protein>
    <recommendedName>
        <fullName evidence="4">HAT C-terminal dimerisation domain-containing protein</fullName>
    </recommendedName>
</protein>
<evidence type="ECO:0008006" key="4">
    <source>
        <dbReference type="Google" id="ProtNLM"/>
    </source>
</evidence>
<dbReference type="PANTHER" id="PTHR45913:SF19">
    <property type="entry name" value="LOW QUALITY PROTEIN: ZINC FINGER BED DOMAIN-CONTAINING PROTEIN 5-LIKE"/>
    <property type="match status" value="1"/>
</dbReference>
<evidence type="ECO:0000313" key="3">
    <source>
        <dbReference type="Proteomes" id="UP000472260"/>
    </source>
</evidence>
<feature type="region of interest" description="Disordered" evidence="1">
    <location>
        <begin position="1"/>
        <end position="31"/>
    </location>
</feature>
<reference evidence="2" key="1">
    <citation type="submission" date="2025-08" db="UniProtKB">
        <authorList>
            <consortium name="Ensembl"/>
        </authorList>
    </citation>
    <scope>IDENTIFICATION</scope>
</reference>
<sequence>MDRFVSCTNKRKFPEGPSTSQHKKVPKQEKHRKYNEDYIKFGFTSIDGANGKPSPMCVICMEKLANECMKPAVLRRHLETKHANLSTKPAEFFQAKLDSLKQQQKLIIKTATVAENALKASYAVSQRLAKCKKAHTIAESLIIPAAVDIYEIMFGQEQAKKVFKKYHSPITLFLGEFQKWQMTLKHTGVTQRIVLHREALASKELCPDLNEVLISVVKIVSFIKTRPLNVRIFSALCSDHHGLLLHSEVRWLSRRSVLRRVFELRNEIAQFLSDQNSNLATHFKHPAWNAKLAYLADVFDELNKLNTSMQGPHTNILDLSDKINRFTEKVRRWIERVRNGVTTMFPCYTELNDGERVDISDTICAHLTVLVDGFRKYFGDVENDLKTDKDWIRDPFTNVNTNIPHSLTVTEEDKLIDLSNDRFLPVVLSTYPELTQNALKILLPFATTYLCESRFSALGSIKTKQRARLDVKDEMRVCLSKIAPRIDDLCKAHQAHLSH</sequence>
<evidence type="ECO:0000256" key="1">
    <source>
        <dbReference type="SAM" id="MobiDB-lite"/>
    </source>
</evidence>
<evidence type="ECO:0000313" key="2">
    <source>
        <dbReference type="Ensembl" id="ENSSANP00000029282.1"/>
    </source>
</evidence>
<dbReference type="AlphaFoldDB" id="A0A671MAA8"/>
<keyword evidence="3" id="KW-1185">Reference proteome</keyword>
<accession>A0A671MAA8</accession>
<dbReference type="Ensembl" id="ENSSANT00000031165.1">
    <property type="protein sequence ID" value="ENSSANP00000029282.1"/>
    <property type="gene ID" value="ENSSANG00000015010.1"/>
</dbReference>
<dbReference type="InterPro" id="IPR012337">
    <property type="entry name" value="RNaseH-like_sf"/>
</dbReference>
<dbReference type="SUPFAM" id="SSF53098">
    <property type="entry name" value="Ribonuclease H-like"/>
    <property type="match status" value="1"/>
</dbReference>
<feature type="compositionally biased region" description="Basic residues" evidence="1">
    <location>
        <begin position="21"/>
        <end position="31"/>
    </location>
</feature>
<organism evidence="2 3">
    <name type="scientific">Sinocyclocheilus anshuiensis</name>
    <dbReference type="NCBI Taxonomy" id="1608454"/>
    <lineage>
        <taxon>Eukaryota</taxon>
        <taxon>Metazoa</taxon>
        <taxon>Chordata</taxon>
        <taxon>Craniata</taxon>
        <taxon>Vertebrata</taxon>
        <taxon>Euteleostomi</taxon>
        <taxon>Actinopterygii</taxon>
        <taxon>Neopterygii</taxon>
        <taxon>Teleostei</taxon>
        <taxon>Ostariophysi</taxon>
        <taxon>Cypriniformes</taxon>
        <taxon>Cyprinidae</taxon>
        <taxon>Cyprininae</taxon>
        <taxon>Sinocyclocheilus</taxon>
    </lineage>
</organism>
<reference evidence="2" key="2">
    <citation type="submission" date="2025-09" db="UniProtKB">
        <authorList>
            <consortium name="Ensembl"/>
        </authorList>
    </citation>
    <scope>IDENTIFICATION</scope>
</reference>